<dbReference type="InterPro" id="IPR036457">
    <property type="entry name" value="PPM-type-like_dom_sf"/>
</dbReference>
<feature type="domain" description="PPM-type phosphatase" evidence="3">
    <location>
        <begin position="324"/>
        <end position="546"/>
    </location>
</feature>
<dbReference type="Gene3D" id="3.60.40.10">
    <property type="entry name" value="PPM-type phosphatase domain"/>
    <property type="match status" value="1"/>
</dbReference>
<dbReference type="SMART" id="SM00331">
    <property type="entry name" value="PP2C_SIG"/>
    <property type="match status" value="1"/>
</dbReference>
<keyword evidence="1" id="KW-0378">Hydrolase</keyword>
<dbReference type="Pfam" id="PF07228">
    <property type="entry name" value="SpoIIE"/>
    <property type="match status" value="1"/>
</dbReference>
<evidence type="ECO:0000313" key="5">
    <source>
        <dbReference type="Proteomes" id="UP000624325"/>
    </source>
</evidence>
<dbReference type="InterPro" id="IPR029016">
    <property type="entry name" value="GAF-like_dom_sf"/>
</dbReference>
<dbReference type="Proteomes" id="UP000624325">
    <property type="component" value="Unassembled WGS sequence"/>
</dbReference>
<name>A0ABQ4C8F0_9ACTN</name>
<reference evidence="4 5" key="1">
    <citation type="submission" date="2021-01" db="EMBL/GenBank/DDBJ databases">
        <title>Whole genome shotgun sequence of Asanoa iriomotensis NBRC 100142.</title>
        <authorList>
            <person name="Komaki H."/>
            <person name="Tamura T."/>
        </authorList>
    </citation>
    <scope>NUCLEOTIDE SEQUENCE [LARGE SCALE GENOMIC DNA]</scope>
    <source>
        <strain evidence="4 5">NBRC 100142</strain>
    </source>
</reference>
<sequence length="566" mass="58995">MSTADVAGSESGGRPVPTAATPDRSAGTPVGRRRPSVVLPAATVLDNFREGVVVTDPAGVIREFSEPALRLMPGLAVGRTLAGCGVNPLTVGEQTVGDRRVRCRRVELTVGGATSIAWYVEDVTDAVARSDALLAERGRARFLAMASQKLGNPLHEDRAARAAVRLAVPTLGEVAVVLLAPRRGRARWWRAAGGDADGPALVDGGVLDADDMPAAVEQALRGEEPSEADWLADQFADAGWLGDRDLTRVTVRVVALPGSASATGALLVARSTDLDEHDMDMLRGFAARAGAALDAAVLYRDQAEVAETLQNSLAPTEPPSVGGVQWGAAYRPAQSSLRIGGDFYGAHELPEGGALFYLGDVSGKGVDAAVFTGQIRQGLQALRRIESDPARLLTLLNDSVLETTRANGHGRFATMVLGRAHPAPGGGLSLTLASGGHLPPVVIRADGSVETVDLRGMLIGVVPDPRIAAVNVQLAAGETCLLFSDGVTEARGGVRGEQFGATRLVDALGGCQRMPAPALAERVEQVIGDWLGGRNHDDIAVFAVRAVSPGSPTRHLHAVPDRRLAS</sequence>
<keyword evidence="5" id="KW-1185">Reference proteome</keyword>
<dbReference type="PANTHER" id="PTHR43156:SF2">
    <property type="entry name" value="STAGE II SPORULATION PROTEIN E"/>
    <property type="match status" value="1"/>
</dbReference>
<evidence type="ECO:0000256" key="1">
    <source>
        <dbReference type="ARBA" id="ARBA00022801"/>
    </source>
</evidence>
<feature type="region of interest" description="Disordered" evidence="2">
    <location>
        <begin position="1"/>
        <end position="33"/>
    </location>
</feature>
<proteinExistence type="predicted"/>
<evidence type="ECO:0000259" key="3">
    <source>
        <dbReference type="SMART" id="SM00331"/>
    </source>
</evidence>
<protein>
    <recommendedName>
        <fullName evidence="3">PPM-type phosphatase domain-containing protein</fullName>
    </recommendedName>
</protein>
<organism evidence="4 5">
    <name type="scientific">Asanoa iriomotensis</name>
    <dbReference type="NCBI Taxonomy" id="234613"/>
    <lineage>
        <taxon>Bacteria</taxon>
        <taxon>Bacillati</taxon>
        <taxon>Actinomycetota</taxon>
        <taxon>Actinomycetes</taxon>
        <taxon>Micromonosporales</taxon>
        <taxon>Micromonosporaceae</taxon>
        <taxon>Asanoa</taxon>
    </lineage>
</organism>
<accession>A0ABQ4C8F0</accession>
<comment type="caution">
    <text evidence="4">The sequence shown here is derived from an EMBL/GenBank/DDBJ whole genome shotgun (WGS) entry which is preliminary data.</text>
</comment>
<dbReference type="PANTHER" id="PTHR43156">
    <property type="entry name" value="STAGE II SPORULATION PROTEIN E-RELATED"/>
    <property type="match status" value="1"/>
</dbReference>
<dbReference type="InterPro" id="IPR052016">
    <property type="entry name" value="Bact_Sigma-Reg"/>
</dbReference>
<dbReference type="EMBL" id="BONC01000041">
    <property type="protein sequence ID" value="GIF59048.1"/>
    <property type="molecule type" value="Genomic_DNA"/>
</dbReference>
<evidence type="ECO:0000313" key="4">
    <source>
        <dbReference type="EMBL" id="GIF59048.1"/>
    </source>
</evidence>
<evidence type="ECO:0000256" key="2">
    <source>
        <dbReference type="SAM" id="MobiDB-lite"/>
    </source>
</evidence>
<dbReference type="Gene3D" id="3.30.450.40">
    <property type="match status" value="1"/>
</dbReference>
<dbReference type="InterPro" id="IPR001932">
    <property type="entry name" value="PPM-type_phosphatase-like_dom"/>
</dbReference>
<gene>
    <name evidence="4" type="ORF">Air01nite_51430</name>
</gene>
<dbReference type="RefSeq" id="WP_239090971.1">
    <property type="nucleotide sequence ID" value="NZ_BAAALU010000003.1"/>
</dbReference>